<evidence type="ECO:0000256" key="1">
    <source>
        <dbReference type="ARBA" id="ARBA00006835"/>
    </source>
</evidence>
<keyword evidence="9" id="KW-1185">Reference proteome</keyword>
<dbReference type="Proteomes" id="UP001152888">
    <property type="component" value="Unassembled WGS sequence"/>
</dbReference>
<dbReference type="Gene3D" id="3.90.1800.10">
    <property type="entry name" value="RNA polymerase alpha subunit dimerisation domain"/>
    <property type="match status" value="1"/>
</dbReference>
<evidence type="ECO:0000259" key="7">
    <source>
        <dbReference type="Pfam" id="PF04560"/>
    </source>
</evidence>
<dbReference type="GO" id="GO:0006351">
    <property type="term" value="P:DNA-templated transcription"/>
    <property type="evidence" value="ECO:0007669"/>
    <property type="project" value="InterPro"/>
</dbReference>
<protein>
    <recommendedName>
        <fullName evidence="2">DNA-directed RNA polymerase</fullName>
        <ecNumber evidence="2">2.7.7.6</ecNumber>
    </recommendedName>
</protein>
<gene>
    <name evidence="8" type="ORF">ACAOBT_LOCUS5158</name>
</gene>
<keyword evidence="3" id="KW-0240">DNA-directed RNA polymerase</keyword>
<evidence type="ECO:0000256" key="3">
    <source>
        <dbReference type="ARBA" id="ARBA00022478"/>
    </source>
</evidence>
<keyword evidence="4" id="KW-0808">Transferase</keyword>
<evidence type="ECO:0000256" key="5">
    <source>
        <dbReference type="ARBA" id="ARBA00022695"/>
    </source>
</evidence>
<keyword evidence="6" id="KW-0804">Transcription</keyword>
<dbReference type="EC" id="2.7.7.6" evidence="2"/>
<evidence type="ECO:0000256" key="6">
    <source>
        <dbReference type="ARBA" id="ARBA00023163"/>
    </source>
</evidence>
<dbReference type="Pfam" id="PF04560">
    <property type="entry name" value="RNA_pol_Rpb2_7"/>
    <property type="match status" value="1"/>
</dbReference>
<evidence type="ECO:0000313" key="9">
    <source>
        <dbReference type="Proteomes" id="UP001152888"/>
    </source>
</evidence>
<proteinExistence type="inferred from homology"/>
<comment type="similarity">
    <text evidence="1">Belongs to the RNA polymerase beta chain family.</text>
</comment>
<evidence type="ECO:0000313" key="8">
    <source>
        <dbReference type="EMBL" id="CAH1963360.1"/>
    </source>
</evidence>
<dbReference type="GO" id="GO:0000428">
    <property type="term" value="C:DNA-directed RNA polymerase complex"/>
    <property type="evidence" value="ECO:0007669"/>
    <property type="project" value="UniProtKB-KW"/>
</dbReference>
<dbReference type="GO" id="GO:0032549">
    <property type="term" value="F:ribonucleoside binding"/>
    <property type="evidence" value="ECO:0007669"/>
    <property type="project" value="InterPro"/>
</dbReference>
<dbReference type="GO" id="GO:0003899">
    <property type="term" value="F:DNA-directed RNA polymerase activity"/>
    <property type="evidence" value="ECO:0007669"/>
    <property type="project" value="UniProtKB-EC"/>
</dbReference>
<dbReference type="AlphaFoldDB" id="A0A9P0NZH1"/>
<dbReference type="EMBL" id="CAKOFQ010006707">
    <property type="protein sequence ID" value="CAH1963360.1"/>
    <property type="molecule type" value="Genomic_DNA"/>
</dbReference>
<dbReference type="SUPFAM" id="SSF64484">
    <property type="entry name" value="beta and beta-prime subunits of DNA dependent RNA-polymerase"/>
    <property type="match status" value="1"/>
</dbReference>
<dbReference type="GO" id="GO:0003677">
    <property type="term" value="F:DNA binding"/>
    <property type="evidence" value="ECO:0007669"/>
    <property type="project" value="InterPro"/>
</dbReference>
<dbReference type="InterPro" id="IPR015712">
    <property type="entry name" value="DNA-dir_RNA_pol_su2"/>
</dbReference>
<keyword evidence="5" id="KW-0548">Nucleotidyltransferase</keyword>
<organism evidence="8 9">
    <name type="scientific">Acanthoscelides obtectus</name>
    <name type="common">Bean weevil</name>
    <name type="synonym">Bruchus obtectus</name>
    <dbReference type="NCBI Taxonomy" id="200917"/>
    <lineage>
        <taxon>Eukaryota</taxon>
        <taxon>Metazoa</taxon>
        <taxon>Ecdysozoa</taxon>
        <taxon>Arthropoda</taxon>
        <taxon>Hexapoda</taxon>
        <taxon>Insecta</taxon>
        <taxon>Pterygota</taxon>
        <taxon>Neoptera</taxon>
        <taxon>Endopterygota</taxon>
        <taxon>Coleoptera</taxon>
        <taxon>Polyphaga</taxon>
        <taxon>Cucujiformia</taxon>
        <taxon>Chrysomeloidea</taxon>
        <taxon>Chrysomelidae</taxon>
        <taxon>Bruchinae</taxon>
        <taxon>Bruchini</taxon>
        <taxon>Acanthoscelides</taxon>
    </lineage>
</organism>
<dbReference type="InterPro" id="IPR007641">
    <property type="entry name" value="RNA_pol_Rpb2_7"/>
</dbReference>
<accession>A0A9P0NZH1</accession>
<reference evidence="8" key="1">
    <citation type="submission" date="2022-03" db="EMBL/GenBank/DDBJ databases">
        <authorList>
            <person name="Sayadi A."/>
        </authorList>
    </citation>
    <scope>NUCLEOTIDE SEQUENCE</scope>
</reference>
<dbReference type="PANTHER" id="PTHR20856">
    <property type="entry name" value="DNA-DIRECTED RNA POLYMERASE I SUBUNIT 2"/>
    <property type="match status" value="1"/>
</dbReference>
<comment type="caution">
    <text evidence="8">The sequence shown here is derived from an EMBL/GenBank/DDBJ whole genome shotgun (WGS) entry which is preliminary data.</text>
</comment>
<evidence type="ECO:0000256" key="4">
    <source>
        <dbReference type="ARBA" id="ARBA00022679"/>
    </source>
</evidence>
<dbReference type="OrthoDB" id="10248617at2759"/>
<name>A0A9P0NZH1_ACAOB</name>
<sequence length="99" mass="11271">MERDALISHGASFLLQDRLFHCSDKTDAFICSSCGTLLGPITVIKRMSDRPNRAETEEYCRLCQSSDNISQIQIPYIFKFFVTQLASCNINVKINCEKM</sequence>
<evidence type="ECO:0000256" key="2">
    <source>
        <dbReference type="ARBA" id="ARBA00012418"/>
    </source>
</evidence>
<feature type="domain" description="RNA polymerase Rpb2" evidence="7">
    <location>
        <begin position="1"/>
        <end position="95"/>
    </location>
</feature>